<evidence type="ECO:0000256" key="3">
    <source>
        <dbReference type="ARBA" id="ARBA00023015"/>
    </source>
</evidence>
<name>A0A2V3IY80_9FLOR</name>
<dbReference type="CDD" id="cd08050">
    <property type="entry name" value="TAF6C"/>
    <property type="match status" value="1"/>
</dbReference>
<gene>
    <name evidence="8" type="ORF">BWQ96_03626</name>
</gene>
<feature type="region of interest" description="Disordered" evidence="6">
    <location>
        <begin position="1"/>
        <end position="53"/>
    </location>
</feature>
<dbReference type="EMBL" id="NBIV01000035">
    <property type="protein sequence ID" value="PXF46637.1"/>
    <property type="molecule type" value="Genomic_DNA"/>
</dbReference>
<evidence type="ECO:0000256" key="5">
    <source>
        <dbReference type="ARBA" id="ARBA00023242"/>
    </source>
</evidence>
<dbReference type="GO" id="GO:0051123">
    <property type="term" value="P:RNA polymerase II preinitiation complex assembly"/>
    <property type="evidence" value="ECO:0007669"/>
    <property type="project" value="TreeGrafter"/>
</dbReference>
<dbReference type="Pfam" id="PF02969">
    <property type="entry name" value="TAF"/>
    <property type="match status" value="1"/>
</dbReference>
<dbReference type="Gene3D" id="1.10.20.10">
    <property type="entry name" value="Histone, subunit A"/>
    <property type="match status" value="1"/>
</dbReference>
<dbReference type="FunFam" id="1.25.40.770:FF:000001">
    <property type="entry name" value="Transcription initiation factor TFIID subunit 6"/>
    <property type="match status" value="1"/>
</dbReference>
<reference evidence="8 9" key="1">
    <citation type="journal article" date="2018" name="Mol. Biol. Evol.">
        <title>Analysis of the draft genome of the red seaweed Gracilariopsis chorda provides insights into genome size evolution in Rhodophyta.</title>
        <authorList>
            <person name="Lee J."/>
            <person name="Yang E.C."/>
            <person name="Graf L."/>
            <person name="Yang J.H."/>
            <person name="Qiu H."/>
            <person name="Zel Zion U."/>
            <person name="Chan C.X."/>
            <person name="Stephens T.G."/>
            <person name="Weber A.P.M."/>
            <person name="Boo G.H."/>
            <person name="Boo S.M."/>
            <person name="Kim K.M."/>
            <person name="Shin Y."/>
            <person name="Jung M."/>
            <person name="Lee S.J."/>
            <person name="Yim H.S."/>
            <person name="Lee J.H."/>
            <person name="Bhattacharya D."/>
            <person name="Yoon H.S."/>
        </authorList>
    </citation>
    <scope>NUCLEOTIDE SEQUENCE [LARGE SCALE GENOMIC DNA]</scope>
    <source>
        <strain evidence="8 9">SKKU-2015</strain>
        <tissue evidence="8">Whole body</tissue>
    </source>
</reference>
<feature type="region of interest" description="Disordered" evidence="6">
    <location>
        <begin position="211"/>
        <end position="238"/>
    </location>
</feature>
<comment type="caution">
    <text evidence="8">The sequence shown here is derived from an EMBL/GenBank/DDBJ whole genome shotgun (WGS) entry which is preliminary data.</text>
</comment>
<dbReference type="AlphaFoldDB" id="A0A2V3IY80"/>
<evidence type="ECO:0000313" key="8">
    <source>
        <dbReference type="EMBL" id="PXF46637.1"/>
    </source>
</evidence>
<evidence type="ECO:0000256" key="6">
    <source>
        <dbReference type="SAM" id="MobiDB-lite"/>
    </source>
</evidence>
<dbReference type="GO" id="GO:0046982">
    <property type="term" value="F:protein heterodimerization activity"/>
    <property type="evidence" value="ECO:0007669"/>
    <property type="project" value="InterPro"/>
</dbReference>
<dbReference type="Pfam" id="PF07571">
    <property type="entry name" value="TAF6_C"/>
    <property type="match status" value="1"/>
</dbReference>
<keyword evidence="8" id="KW-0648">Protein biosynthesis</keyword>
<dbReference type="SMART" id="SM00803">
    <property type="entry name" value="TAF"/>
    <property type="match status" value="1"/>
</dbReference>
<feature type="region of interest" description="Disordered" evidence="6">
    <location>
        <begin position="124"/>
        <end position="152"/>
    </location>
</feature>
<dbReference type="GO" id="GO:0003743">
    <property type="term" value="F:translation initiation factor activity"/>
    <property type="evidence" value="ECO:0007669"/>
    <property type="project" value="UniProtKB-KW"/>
</dbReference>
<keyword evidence="5" id="KW-0539">Nucleus</keyword>
<dbReference type="GO" id="GO:0016251">
    <property type="term" value="F:RNA polymerase II general transcription initiation factor activity"/>
    <property type="evidence" value="ECO:0007669"/>
    <property type="project" value="InterPro"/>
</dbReference>
<evidence type="ECO:0000256" key="1">
    <source>
        <dbReference type="ARBA" id="ARBA00004123"/>
    </source>
</evidence>
<dbReference type="InterPro" id="IPR037796">
    <property type="entry name" value="TAF6"/>
</dbReference>
<dbReference type="Proteomes" id="UP000247409">
    <property type="component" value="Unassembled WGS sequence"/>
</dbReference>
<proteinExistence type="inferred from homology"/>
<keyword evidence="8" id="KW-0396">Initiation factor</keyword>
<dbReference type="GO" id="GO:0046695">
    <property type="term" value="C:SLIK (SAGA-like) complex"/>
    <property type="evidence" value="ECO:0007669"/>
    <property type="project" value="InterPro"/>
</dbReference>
<dbReference type="CDD" id="cd22931">
    <property type="entry name" value="HFD_TAF6"/>
    <property type="match status" value="1"/>
</dbReference>
<dbReference type="GO" id="GO:0000124">
    <property type="term" value="C:SAGA complex"/>
    <property type="evidence" value="ECO:0007669"/>
    <property type="project" value="InterPro"/>
</dbReference>
<dbReference type="InterPro" id="IPR011442">
    <property type="entry name" value="TAF6_C"/>
</dbReference>
<dbReference type="SUPFAM" id="SSF47113">
    <property type="entry name" value="Histone-fold"/>
    <property type="match status" value="1"/>
</dbReference>
<organism evidence="8 9">
    <name type="scientific">Gracilariopsis chorda</name>
    <dbReference type="NCBI Taxonomy" id="448386"/>
    <lineage>
        <taxon>Eukaryota</taxon>
        <taxon>Rhodophyta</taxon>
        <taxon>Florideophyceae</taxon>
        <taxon>Rhodymeniophycidae</taxon>
        <taxon>Gracilariales</taxon>
        <taxon>Gracilariaceae</taxon>
        <taxon>Gracilariopsis</taxon>
    </lineage>
</organism>
<feature type="domain" description="TATA box binding protein associated factor (TAF) histone-like fold" evidence="7">
    <location>
        <begin position="53"/>
        <end position="118"/>
    </location>
</feature>
<evidence type="ECO:0000313" key="9">
    <source>
        <dbReference type="Proteomes" id="UP000247409"/>
    </source>
</evidence>
<sequence length="539" mass="59578">MKSPSLAAPKHTSRPTTEAVKQEPAASKAQSSLPQSHTEKSPPSRASKSVEPNRIDMESIRVIAQTIPSMLPLTDPSASLLALDIEYRIREAVQDALKFMKHSKRNILNTVDINAALRMRNAPPIVGFGKPRGNSHKATTGSGTPAGKQKGYAEAGRVDGSTQAFFKAVEGIEDLYFVPDKQKTVTSIIETNIPLVPLDVSLTRHWLTIDGKQPTIPQNPKRSRPVSMGESADAEPVAKKQKTACEVKPLVKHELSRELQLYLEQITTAVQGDDTKHLEQCLYAVANEKGIAELLPYFTQFLYKCVTKGGSLALMFSCLRLVNAMLDNDVFDLRLYLHQVLPAVLTCMLAKRFSGNPRENHWAIRDYASKVVKKICQRYGNQYPDIQPRITKTCASALDNPKRPMTTHYGAIVGLAALGHRVVERHLLPRLEKKAYMRTLERLITNHATKSIRKEEASRVFGALVWAVSLARDSQAQSPEDLSNVQVQVNHALSYLPSAVAVFQVGQKVLGEKPLFPHSDGMTDAELTSDLLKASKVSR</sequence>
<dbReference type="InterPro" id="IPR009072">
    <property type="entry name" value="Histone-fold"/>
</dbReference>
<dbReference type="InterPro" id="IPR016024">
    <property type="entry name" value="ARM-type_fold"/>
</dbReference>
<dbReference type="PANTHER" id="PTHR10221">
    <property type="entry name" value="TRANSCRIPTION INITIATION FACTOR TFIID SUBUNIT 6"/>
    <property type="match status" value="1"/>
</dbReference>
<evidence type="ECO:0000256" key="2">
    <source>
        <dbReference type="ARBA" id="ARBA00007688"/>
    </source>
</evidence>
<dbReference type="InterPro" id="IPR046344">
    <property type="entry name" value="TAF6_C_sf"/>
</dbReference>
<dbReference type="PANTHER" id="PTHR10221:SF9">
    <property type="entry name" value="TRANSCRIPTION INITIATION FACTOR TFIID SUBUNIT 6"/>
    <property type="match status" value="1"/>
</dbReference>
<keyword evidence="9" id="KW-1185">Reference proteome</keyword>
<dbReference type="OrthoDB" id="361039at2759"/>
<dbReference type="InterPro" id="IPR004823">
    <property type="entry name" value="TAF_TATA-bd_Histone-like_dom"/>
</dbReference>
<dbReference type="SUPFAM" id="SSF48371">
    <property type="entry name" value="ARM repeat"/>
    <property type="match status" value="1"/>
</dbReference>
<keyword evidence="4" id="KW-0804">Transcription</keyword>
<dbReference type="Gene3D" id="1.25.40.770">
    <property type="entry name" value="TAF6, C-terminal HEAT repeat domain"/>
    <property type="match status" value="1"/>
</dbReference>
<comment type="similarity">
    <text evidence="2">Belongs to the TAF6 family.</text>
</comment>
<dbReference type="GO" id="GO:0005669">
    <property type="term" value="C:transcription factor TFIID complex"/>
    <property type="evidence" value="ECO:0007669"/>
    <property type="project" value="InterPro"/>
</dbReference>
<dbReference type="STRING" id="448386.A0A2V3IY80"/>
<comment type="subcellular location">
    <subcellularLocation>
        <location evidence="1">Nucleus</location>
    </subcellularLocation>
</comment>
<evidence type="ECO:0000259" key="7">
    <source>
        <dbReference type="SMART" id="SM00803"/>
    </source>
</evidence>
<evidence type="ECO:0000256" key="4">
    <source>
        <dbReference type="ARBA" id="ARBA00023163"/>
    </source>
</evidence>
<protein>
    <submittedName>
        <fullName evidence="8">Transcription initiation factor TFIID subunit 6</fullName>
    </submittedName>
</protein>
<dbReference type="GO" id="GO:0003713">
    <property type="term" value="F:transcription coactivator activity"/>
    <property type="evidence" value="ECO:0007669"/>
    <property type="project" value="TreeGrafter"/>
</dbReference>
<keyword evidence="3" id="KW-0805">Transcription regulation</keyword>
<accession>A0A2V3IY80</accession>